<evidence type="ECO:0000256" key="3">
    <source>
        <dbReference type="SAM" id="Phobius"/>
    </source>
</evidence>
<dbReference type="InterPro" id="IPR001611">
    <property type="entry name" value="Leu-rich_rpt"/>
</dbReference>
<keyword evidence="3" id="KW-1133">Transmembrane helix</keyword>
<evidence type="ECO:0000256" key="2">
    <source>
        <dbReference type="ARBA" id="ARBA00022737"/>
    </source>
</evidence>
<reference evidence="4" key="4">
    <citation type="submission" date="2025-08" db="UniProtKB">
        <authorList>
            <consortium name="Ensembl"/>
        </authorList>
    </citation>
    <scope>IDENTIFICATION</scope>
</reference>
<sequence>MQMEAFCQDRDLQRIPKGLPLDIRRLNLSVNRIQSLTIDNLTQYSSVHYLNLRSNGLEFVQPGTFTNLSRLEVLDLADNFLDLSQRGLGSIPHLRRLELGGNSLYNGVVEAFLQGALQLHHLSLARNSLTKLTASTFQGCPSLTHLDLQHNIIIEIESGAFSSLPNLSTLDLAMNSITCVVNFSLTQLQVLNLSRNSIESFQVADSVEEHQLRWLDLSTNNLLHLPLFPHRNRLEHLDLSRNSIQDFSGRPSTLDTEQLDTANRTQPPTPPPPPPLQVYFPKLLHLEMSYNEITALPPDLFLRMPRLVFLNLSNNCLDDFSLEAGAGLDALTVLDLSSNSLVNLTLAPGSLPHLRLLYLQENRLHSVPHNAFRGLHSLYILSLQSNSISICGGGLGPSEGGLEPGSGRSRGLGGVPQPSSDCLAFHGMRTLRYLYLKDNGIQSVPALAFLHTPLSVLDLSINPGLRLHPTSLDGLEVTLTRLSLRGNGLSSLPLDLAWFPGLRVLDASENHLSELVVGGPGAALEHLQLSNNNFQALGQAWLGRLNATLRTLTLQGNPFNCCQAAWLHCLERVQVLDRPLVQCRYPGNKEEMHRLFDSDSHLGPASGLCMASSSPEWSRWNVLGLALACAAFLAAAILGTYLLWRRKVGLLFVHHVKA</sequence>
<dbReference type="SMART" id="SM00369">
    <property type="entry name" value="LRR_TYP"/>
    <property type="match status" value="14"/>
</dbReference>
<protein>
    <submittedName>
        <fullName evidence="4">Leucine-rich repeat-containing protein 32-like</fullName>
    </submittedName>
</protein>
<keyword evidence="2" id="KW-0677">Repeat</keyword>
<reference evidence="5" key="2">
    <citation type="journal article" date="2007" name="PLoS Biol.">
        <title>Survey sequencing and comparative analysis of the elephant shark (Callorhinchus milii) genome.</title>
        <authorList>
            <person name="Venkatesh B."/>
            <person name="Kirkness E.F."/>
            <person name="Loh Y.H."/>
            <person name="Halpern A.L."/>
            <person name="Lee A.P."/>
            <person name="Johnson J."/>
            <person name="Dandona N."/>
            <person name="Viswanathan L.D."/>
            <person name="Tay A."/>
            <person name="Venter J.C."/>
            <person name="Strausberg R.L."/>
            <person name="Brenner S."/>
        </authorList>
    </citation>
    <scope>NUCLEOTIDE SEQUENCE [LARGE SCALE GENOMIC DNA]</scope>
</reference>
<evidence type="ECO:0000256" key="1">
    <source>
        <dbReference type="ARBA" id="ARBA00022614"/>
    </source>
</evidence>
<dbReference type="SUPFAM" id="SSF52058">
    <property type="entry name" value="L domain-like"/>
    <property type="match status" value="2"/>
</dbReference>
<keyword evidence="1" id="KW-0433">Leucine-rich repeat</keyword>
<dbReference type="Pfam" id="PF13855">
    <property type="entry name" value="LRR_8"/>
    <property type="match status" value="4"/>
</dbReference>
<dbReference type="PANTHER" id="PTHR45712:SF30">
    <property type="entry name" value="LRRNT DOMAIN-CONTAINING PROTEIN"/>
    <property type="match status" value="1"/>
</dbReference>
<dbReference type="Proteomes" id="UP000314986">
    <property type="component" value="Unassembled WGS sequence"/>
</dbReference>
<feature type="transmembrane region" description="Helical" evidence="3">
    <location>
        <begin position="620"/>
        <end position="644"/>
    </location>
</feature>
<reference evidence="5" key="3">
    <citation type="journal article" date="2014" name="Nature">
        <title>Elephant shark genome provides unique insights into gnathostome evolution.</title>
        <authorList>
            <consortium name="International Elephant Shark Genome Sequencing Consortium"/>
            <person name="Venkatesh B."/>
            <person name="Lee A.P."/>
            <person name="Ravi V."/>
            <person name="Maurya A.K."/>
            <person name="Lian M.M."/>
            <person name="Swann J.B."/>
            <person name="Ohta Y."/>
            <person name="Flajnik M.F."/>
            <person name="Sutoh Y."/>
            <person name="Kasahara M."/>
            <person name="Hoon S."/>
            <person name="Gangu V."/>
            <person name="Roy S.W."/>
            <person name="Irimia M."/>
            <person name="Korzh V."/>
            <person name="Kondrychyn I."/>
            <person name="Lim Z.W."/>
            <person name="Tay B.H."/>
            <person name="Tohari S."/>
            <person name="Kong K.W."/>
            <person name="Ho S."/>
            <person name="Lorente-Galdos B."/>
            <person name="Quilez J."/>
            <person name="Marques-Bonet T."/>
            <person name="Raney B.J."/>
            <person name="Ingham P.W."/>
            <person name="Tay A."/>
            <person name="Hillier L.W."/>
            <person name="Minx P."/>
            <person name="Boehm T."/>
            <person name="Wilson R.K."/>
            <person name="Brenner S."/>
            <person name="Warren W.C."/>
        </authorList>
    </citation>
    <scope>NUCLEOTIDE SEQUENCE [LARGE SCALE GENOMIC DNA]</scope>
</reference>
<dbReference type="PANTHER" id="PTHR45712">
    <property type="entry name" value="AGAP008170-PA"/>
    <property type="match status" value="1"/>
</dbReference>
<dbReference type="Ensembl" id="ENSCMIT00000004566.1">
    <property type="protein sequence ID" value="ENSCMIP00000004404.1"/>
    <property type="gene ID" value="ENSCMIG00000002623.1"/>
</dbReference>
<keyword evidence="5" id="KW-1185">Reference proteome</keyword>
<dbReference type="GeneTree" id="ENSGT00940000163623"/>
<evidence type="ECO:0000313" key="4">
    <source>
        <dbReference type="Ensembl" id="ENSCMIP00000004404.1"/>
    </source>
</evidence>
<keyword evidence="3" id="KW-0472">Membrane</keyword>
<dbReference type="InterPro" id="IPR050333">
    <property type="entry name" value="SLRP"/>
</dbReference>
<proteinExistence type="predicted"/>
<reference evidence="5" key="1">
    <citation type="journal article" date="2006" name="Science">
        <title>Ancient noncoding elements conserved in the human genome.</title>
        <authorList>
            <person name="Venkatesh B."/>
            <person name="Kirkness E.F."/>
            <person name="Loh Y.H."/>
            <person name="Halpern A.L."/>
            <person name="Lee A.P."/>
            <person name="Johnson J."/>
            <person name="Dandona N."/>
            <person name="Viswanathan L.D."/>
            <person name="Tay A."/>
            <person name="Venter J.C."/>
            <person name="Strausberg R.L."/>
            <person name="Brenner S."/>
        </authorList>
    </citation>
    <scope>NUCLEOTIDE SEQUENCE [LARGE SCALE GENOMIC DNA]</scope>
</reference>
<reference evidence="4" key="5">
    <citation type="submission" date="2025-09" db="UniProtKB">
        <authorList>
            <consortium name="Ensembl"/>
        </authorList>
    </citation>
    <scope>IDENTIFICATION</scope>
</reference>
<dbReference type="InterPro" id="IPR032675">
    <property type="entry name" value="LRR_dom_sf"/>
</dbReference>
<dbReference type="OMA" id="CIRRQKF"/>
<dbReference type="STRING" id="7868.ENSCMIP00000004404"/>
<evidence type="ECO:0000313" key="5">
    <source>
        <dbReference type="Proteomes" id="UP000314986"/>
    </source>
</evidence>
<dbReference type="InParanoid" id="A0A4W3H2V7"/>
<name>A0A4W3H2V7_CALMI</name>
<dbReference type="Gene3D" id="3.80.10.10">
    <property type="entry name" value="Ribonuclease Inhibitor"/>
    <property type="match status" value="5"/>
</dbReference>
<dbReference type="AlphaFoldDB" id="A0A4W3H2V7"/>
<dbReference type="InterPro" id="IPR003591">
    <property type="entry name" value="Leu-rich_rpt_typical-subtyp"/>
</dbReference>
<organism evidence="4 5">
    <name type="scientific">Callorhinchus milii</name>
    <name type="common">Ghost shark</name>
    <dbReference type="NCBI Taxonomy" id="7868"/>
    <lineage>
        <taxon>Eukaryota</taxon>
        <taxon>Metazoa</taxon>
        <taxon>Chordata</taxon>
        <taxon>Craniata</taxon>
        <taxon>Vertebrata</taxon>
        <taxon>Chondrichthyes</taxon>
        <taxon>Holocephali</taxon>
        <taxon>Chimaeriformes</taxon>
        <taxon>Callorhinchidae</taxon>
        <taxon>Callorhinchus</taxon>
    </lineage>
</organism>
<keyword evidence="3" id="KW-0812">Transmembrane</keyword>
<accession>A0A4W3H2V7</accession>
<dbReference type="PROSITE" id="PS51450">
    <property type="entry name" value="LRR"/>
    <property type="match status" value="5"/>
</dbReference>